<dbReference type="RefSeq" id="WP_263227364.1">
    <property type="nucleotide sequence ID" value="NZ_CP106793.1"/>
</dbReference>
<feature type="transmembrane region" description="Helical" evidence="1">
    <location>
        <begin position="71"/>
        <end position="89"/>
    </location>
</feature>
<sequence>MSKKQEKKFRSAARAAGAGIVVEKASRAAVPAETARRHLHVGAVVLGGAVGGAIVVPALLERFGVMRSGAWVPAMFAGLALALGFPLLYTTFRSVRHGPGWQLLTARTVTGDRTVDLSKLTQIRRVRVPSKAGWLDEFWIKDCRDVVLLVDKEVLMGPIGQAMVHSSGISGSLGTVKISRHASVGLGLNEPSTAYRAARACADALLGILIPGAVAALGVLASWLIRSA</sequence>
<gene>
    <name evidence="2" type="ORF">N8I84_00740</name>
</gene>
<organism evidence="2 3">
    <name type="scientific">Streptomyces cynarae</name>
    <dbReference type="NCBI Taxonomy" id="2981134"/>
    <lineage>
        <taxon>Bacteria</taxon>
        <taxon>Bacillati</taxon>
        <taxon>Actinomycetota</taxon>
        <taxon>Actinomycetes</taxon>
        <taxon>Kitasatosporales</taxon>
        <taxon>Streptomycetaceae</taxon>
        <taxon>Streptomyces</taxon>
    </lineage>
</organism>
<protein>
    <recommendedName>
        <fullName evidence="4">PH domain-containing protein</fullName>
    </recommendedName>
</protein>
<accession>A0ABY6DSX6</accession>
<evidence type="ECO:0008006" key="4">
    <source>
        <dbReference type="Google" id="ProtNLM"/>
    </source>
</evidence>
<feature type="transmembrane region" description="Helical" evidence="1">
    <location>
        <begin position="204"/>
        <end position="225"/>
    </location>
</feature>
<evidence type="ECO:0000256" key="1">
    <source>
        <dbReference type="SAM" id="Phobius"/>
    </source>
</evidence>
<reference evidence="2" key="1">
    <citation type="submission" date="2022-10" db="EMBL/GenBank/DDBJ databases">
        <authorList>
            <person name="Mo P."/>
        </authorList>
    </citation>
    <scope>NUCLEOTIDE SEQUENCE</scope>
    <source>
        <strain evidence="2">HUAS 13-4</strain>
    </source>
</reference>
<feature type="transmembrane region" description="Helical" evidence="1">
    <location>
        <begin position="39"/>
        <end position="59"/>
    </location>
</feature>
<keyword evidence="1" id="KW-0812">Transmembrane</keyword>
<evidence type="ECO:0000313" key="3">
    <source>
        <dbReference type="Proteomes" id="UP001061298"/>
    </source>
</evidence>
<evidence type="ECO:0000313" key="2">
    <source>
        <dbReference type="EMBL" id="UXY17461.1"/>
    </source>
</evidence>
<name>A0ABY6DSX6_9ACTN</name>
<dbReference type="Proteomes" id="UP001061298">
    <property type="component" value="Chromosome"/>
</dbReference>
<keyword evidence="3" id="KW-1185">Reference proteome</keyword>
<dbReference type="EMBL" id="CP106793">
    <property type="protein sequence ID" value="UXY17461.1"/>
    <property type="molecule type" value="Genomic_DNA"/>
</dbReference>
<keyword evidence="1" id="KW-1133">Transmembrane helix</keyword>
<proteinExistence type="predicted"/>
<keyword evidence="1" id="KW-0472">Membrane</keyword>